<evidence type="ECO:0000313" key="1">
    <source>
        <dbReference type="EMBL" id="MBX06074.1"/>
    </source>
</evidence>
<accession>A0A2P2KK18</accession>
<dbReference type="EMBL" id="GGEC01025590">
    <property type="protein sequence ID" value="MBX06074.1"/>
    <property type="molecule type" value="Transcribed_RNA"/>
</dbReference>
<proteinExistence type="predicted"/>
<name>A0A2P2KK18_RHIMU</name>
<reference evidence="1" key="1">
    <citation type="submission" date="2018-02" db="EMBL/GenBank/DDBJ databases">
        <title>Rhizophora mucronata_Transcriptome.</title>
        <authorList>
            <person name="Meera S.P."/>
            <person name="Sreeshan A."/>
            <person name="Augustine A."/>
        </authorList>
    </citation>
    <scope>NUCLEOTIDE SEQUENCE</scope>
    <source>
        <tissue evidence="1">Leaf</tissue>
    </source>
</reference>
<sequence>MYNLYRFISSFSFHLLIFLVFFSTSESICDTLGSIGPIFIC</sequence>
<dbReference type="AlphaFoldDB" id="A0A2P2KK18"/>
<organism evidence="1">
    <name type="scientific">Rhizophora mucronata</name>
    <name type="common">Asiatic mangrove</name>
    <dbReference type="NCBI Taxonomy" id="61149"/>
    <lineage>
        <taxon>Eukaryota</taxon>
        <taxon>Viridiplantae</taxon>
        <taxon>Streptophyta</taxon>
        <taxon>Embryophyta</taxon>
        <taxon>Tracheophyta</taxon>
        <taxon>Spermatophyta</taxon>
        <taxon>Magnoliopsida</taxon>
        <taxon>eudicotyledons</taxon>
        <taxon>Gunneridae</taxon>
        <taxon>Pentapetalae</taxon>
        <taxon>rosids</taxon>
        <taxon>fabids</taxon>
        <taxon>Malpighiales</taxon>
        <taxon>Rhizophoraceae</taxon>
        <taxon>Rhizophora</taxon>
    </lineage>
</organism>
<protein>
    <submittedName>
        <fullName evidence="1">Anthranilate synthase component I-2</fullName>
    </submittedName>
</protein>